<reference evidence="1" key="1">
    <citation type="submission" date="2017-07" db="EMBL/GenBank/DDBJ databases">
        <title>The cable genome - Insights into the physiology and evolution of filamentous bacteria capable of sulfide oxidation via long distance electron transfer.</title>
        <authorList>
            <person name="Thorup C."/>
            <person name="Bjerg J.T."/>
            <person name="Schreiber L."/>
            <person name="Nielsen L.P."/>
            <person name="Kjeldsen K.U."/>
            <person name="Boesen T."/>
            <person name="Boggild A."/>
            <person name="Meysman F."/>
            <person name="Geelhoed J."/>
            <person name="Schramm A."/>
        </authorList>
    </citation>
    <scope>NUCLEOTIDE SEQUENCE [LARGE SCALE GENOMIC DNA]</scope>
    <source>
        <strain evidence="1">GS</strain>
    </source>
</reference>
<dbReference type="Proteomes" id="UP000316238">
    <property type="component" value="Unassembled WGS sequence"/>
</dbReference>
<dbReference type="AlphaFoldDB" id="A0A521FYP1"/>
<dbReference type="EMBL" id="NQJD01000052">
    <property type="protein sequence ID" value="TAA73876.1"/>
    <property type="molecule type" value="Genomic_DNA"/>
</dbReference>
<proteinExistence type="predicted"/>
<keyword evidence="2" id="KW-1185">Reference proteome</keyword>
<protein>
    <submittedName>
        <fullName evidence="1">Uncharacterized protein</fullName>
    </submittedName>
</protein>
<evidence type="ECO:0000313" key="2">
    <source>
        <dbReference type="Proteomes" id="UP000316238"/>
    </source>
</evidence>
<organism evidence="1 2">
    <name type="scientific">Candidatus Electronema aureum</name>
    <dbReference type="NCBI Taxonomy" id="2005002"/>
    <lineage>
        <taxon>Bacteria</taxon>
        <taxon>Pseudomonadati</taxon>
        <taxon>Thermodesulfobacteriota</taxon>
        <taxon>Desulfobulbia</taxon>
        <taxon>Desulfobulbales</taxon>
        <taxon>Desulfobulbaceae</taxon>
        <taxon>Candidatus Electronema</taxon>
    </lineage>
</organism>
<sequence>MSSIATRKILSTYHGFSEIKWFYNFRELTRVFDDKICANNAARMFQEYSKITNDWSEDTNSEWLCRIYFSAKMVFQATLQLMSLEFAIEKNLRVVTSYLEYYAIFSACRCVVATLPNIPWADGRLFSMDHSKVINITFDHLGHFDKNMSSELKEKVIFKKACRELISYKAPSSGDYGLDNEFDIKELCTLLVELGQFNSEILEKSIIKNANKNNFKFKTKYIDDLSRITIGKNVFYDDEDWSRLDYLRRKWPMPPNILHIMTEGHTEDFFGAWEPKEDYETDGDILYTGSPSNWGVIFDIP</sequence>
<name>A0A521FYP1_9BACT</name>
<gene>
    <name evidence="1" type="ORF">CDV28_1528</name>
</gene>
<accession>A0A521FYP1</accession>
<comment type="caution">
    <text evidence="1">The sequence shown here is derived from an EMBL/GenBank/DDBJ whole genome shotgun (WGS) entry which is preliminary data.</text>
</comment>
<evidence type="ECO:0000313" key="1">
    <source>
        <dbReference type="EMBL" id="TAA73876.1"/>
    </source>
</evidence>